<keyword evidence="4" id="KW-1185">Reference proteome</keyword>
<dbReference type="InterPro" id="IPR051310">
    <property type="entry name" value="MCP_chemotaxis"/>
</dbReference>
<dbReference type="EMBL" id="JACEZU010000002">
    <property type="protein sequence ID" value="MBA5686541.1"/>
    <property type="molecule type" value="Genomic_DNA"/>
</dbReference>
<evidence type="ECO:0008006" key="5">
    <source>
        <dbReference type="Google" id="ProtNLM"/>
    </source>
</evidence>
<proteinExistence type="inferred from homology"/>
<keyword evidence="1" id="KW-0145">Chemotaxis</keyword>
<comment type="caution">
    <text evidence="3">The sequence shown here is derived from an EMBL/GenBank/DDBJ whole genome shotgun (WGS) entry which is preliminary data.</text>
</comment>
<comment type="similarity">
    <text evidence="2">Belongs to the methyl-accepting chemotaxis (MCP) protein family.</text>
</comment>
<dbReference type="GO" id="GO:0006935">
    <property type="term" value="P:chemotaxis"/>
    <property type="evidence" value="ECO:0007669"/>
    <property type="project" value="UniProtKB-KW"/>
</dbReference>
<dbReference type="PANTHER" id="PTHR43531">
    <property type="entry name" value="PROTEIN ICFG"/>
    <property type="match status" value="1"/>
</dbReference>
<dbReference type="GO" id="GO:0004888">
    <property type="term" value="F:transmembrane signaling receptor activity"/>
    <property type="evidence" value="ECO:0007669"/>
    <property type="project" value="TreeGrafter"/>
</dbReference>
<dbReference type="Proteomes" id="UP000573499">
    <property type="component" value="Unassembled WGS sequence"/>
</dbReference>
<evidence type="ECO:0000256" key="1">
    <source>
        <dbReference type="ARBA" id="ARBA00022500"/>
    </source>
</evidence>
<dbReference type="SUPFAM" id="SSF58104">
    <property type="entry name" value="Methyl-accepting chemotaxis protein (MCP) signaling domain"/>
    <property type="match status" value="1"/>
</dbReference>
<dbReference type="GO" id="GO:0005886">
    <property type="term" value="C:plasma membrane"/>
    <property type="evidence" value="ECO:0007669"/>
    <property type="project" value="TreeGrafter"/>
</dbReference>
<reference evidence="3 4" key="1">
    <citation type="submission" date="2020-07" db="EMBL/GenBank/DDBJ databases">
        <title>Novel species isolated from subtropical streams in China.</title>
        <authorList>
            <person name="Lu H."/>
        </authorList>
    </citation>
    <scope>NUCLEOTIDE SEQUENCE [LARGE SCALE GENOMIC DNA]</scope>
    <source>
        <strain evidence="3 4">LX47W</strain>
    </source>
</reference>
<protein>
    <recommendedName>
        <fullName evidence="5">Methyl-accepting chemotaxis protein</fullName>
    </recommendedName>
</protein>
<accession>A0A7W2F7K1</accession>
<evidence type="ECO:0000256" key="2">
    <source>
        <dbReference type="ARBA" id="ARBA00029447"/>
    </source>
</evidence>
<dbReference type="Gene3D" id="1.10.287.950">
    <property type="entry name" value="Methyl-accepting chemotaxis protein"/>
    <property type="match status" value="1"/>
</dbReference>
<dbReference type="AlphaFoldDB" id="A0A7W2F7K1"/>
<gene>
    <name evidence="3" type="ORF">H3H39_05680</name>
</gene>
<evidence type="ECO:0000313" key="4">
    <source>
        <dbReference type="Proteomes" id="UP000573499"/>
    </source>
</evidence>
<dbReference type="PANTHER" id="PTHR43531:SF11">
    <property type="entry name" value="METHYL-ACCEPTING CHEMOTAXIS PROTEIN 3"/>
    <property type="match status" value="1"/>
</dbReference>
<name>A0A7W2F7K1_9BURK</name>
<evidence type="ECO:0000313" key="3">
    <source>
        <dbReference type="EMBL" id="MBA5686541.1"/>
    </source>
</evidence>
<sequence length="167" mass="17508">MNPALAAVVKALKGSERDIDASLSAVSQGWDSLAKEVATRAITPAESLQRRAAQADRLLLLIEQVAAQEIDAVANGSVALAERAGGLLSQIVPNISKTSQLVQQITLASAEQTAGVRQINVAINQLSMTTQQNSASSEQLASTAEEMSSQAEELHHTMSFFKVAPGA</sequence>
<organism evidence="3 4">
    <name type="scientific">Rugamonas apoptosis</name>
    <dbReference type="NCBI Taxonomy" id="2758570"/>
    <lineage>
        <taxon>Bacteria</taxon>
        <taxon>Pseudomonadati</taxon>
        <taxon>Pseudomonadota</taxon>
        <taxon>Betaproteobacteria</taxon>
        <taxon>Burkholderiales</taxon>
        <taxon>Oxalobacteraceae</taxon>
        <taxon>Telluria group</taxon>
        <taxon>Rugamonas</taxon>
    </lineage>
</organism>